<dbReference type="EMBL" id="JACSQL010000007">
    <property type="protein sequence ID" value="MBD7969581.1"/>
    <property type="molecule type" value="Genomic_DNA"/>
</dbReference>
<dbReference type="RefSeq" id="WP_191801775.1">
    <property type="nucleotide sequence ID" value="NZ_JACSQL010000007.1"/>
</dbReference>
<gene>
    <name evidence="1" type="ORF">H9647_16065</name>
</gene>
<name>A0ABR8T1F1_9BACL</name>
<keyword evidence="2" id="KW-1185">Reference proteome</keyword>
<protein>
    <submittedName>
        <fullName evidence="1">Uncharacterized protein</fullName>
    </submittedName>
</protein>
<comment type="caution">
    <text evidence="1">The sequence shown here is derived from an EMBL/GenBank/DDBJ whole genome shotgun (WGS) entry which is preliminary data.</text>
</comment>
<dbReference type="Proteomes" id="UP000608071">
    <property type="component" value="Unassembled WGS sequence"/>
</dbReference>
<sequence>MATTNNSIPVMVNLLQELHKNKEVALDGFHYGENFQHIADDLYKTVKMIGGYEVTLHQGGLRTVITIK</sequence>
<organism evidence="1 2">
    <name type="scientific">Paenibacillus gallinarum</name>
    <dbReference type="NCBI Taxonomy" id="2762232"/>
    <lineage>
        <taxon>Bacteria</taxon>
        <taxon>Bacillati</taxon>
        <taxon>Bacillota</taxon>
        <taxon>Bacilli</taxon>
        <taxon>Bacillales</taxon>
        <taxon>Paenibacillaceae</taxon>
        <taxon>Paenibacillus</taxon>
    </lineage>
</organism>
<proteinExistence type="predicted"/>
<reference evidence="1 2" key="1">
    <citation type="submission" date="2020-08" db="EMBL/GenBank/DDBJ databases">
        <title>A Genomic Blueprint of the Chicken Gut Microbiome.</title>
        <authorList>
            <person name="Gilroy R."/>
            <person name="Ravi A."/>
            <person name="Getino M."/>
            <person name="Pursley I."/>
            <person name="Horton D.L."/>
            <person name="Alikhan N.-F."/>
            <person name="Baker D."/>
            <person name="Gharbi K."/>
            <person name="Hall N."/>
            <person name="Watson M."/>
            <person name="Adriaenssens E.M."/>
            <person name="Foster-Nyarko E."/>
            <person name="Jarju S."/>
            <person name="Secka A."/>
            <person name="Antonio M."/>
            <person name="Oren A."/>
            <person name="Chaudhuri R."/>
            <person name="La Ragione R.M."/>
            <person name="Hildebrand F."/>
            <person name="Pallen M.J."/>
        </authorList>
    </citation>
    <scope>NUCLEOTIDE SEQUENCE [LARGE SCALE GENOMIC DNA]</scope>
    <source>
        <strain evidence="1 2">Sa2BVA9</strain>
    </source>
</reference>
<evidence type="ECO:0000313" key="1">
    <source>
        <dbReference type="EMBL" id="MBD7969581.1"/>
    </source>
</evidence>
<accession>A0ABR8T1F1</accession>
<evidence type="ECO:0000313" key="2">
    <source>
        <dbReference type="Proteomes" id="UP000608071"/>
    </source>
</evidence>